<dbReference type="Pfam" id="PF13180">
    <property type="entry name" value="PDZ_2"/>
    <property type="match status" value="1"/>
</dbReference>
<dbReference type="GO" id="GO:0006508">
    <property type="term" value="P:proteolysis"/>
    <property type="evidence" value="ECO:0007669"/>
    <property type="project" value="UniProtKB-KW"/>
</dbReference>
<comment type="similarity">
    <text evidence="1 5">Belongs to the peptidase S41A family.</text>
</comment>
<reference evidence="7 8" key="1">
    <citation type="submission" date="2019-07" db="EMBL/GenBank/DDBJ databases">
        <title>Genomic Encyclopedia of Type Strains, Phase IV (KMG-IV): sequencing the most valuable type-strain genomes for metagenomic binning, comparative biology and taxonomic classification.</title>
        <authorList>
            <person name="Goeker M."/>
        </authorList>
    </citation>
    <scope>NUCLEOTIDE SEQUENCE [LARGE SCALE GENOMIC DNA]</scope>
    <source>
        <strain evidence="7 8">DSM 18961</strain>
    </source>
</reference>
<dbReference type="InterPro" id="IPR005151">
    <property type="entry name" value="Tail-specific_protease"/>
</dbReference>
<dbReference type="GO" id="GO:0004175">
    <property type="term" value="F:endopeptidase activity"/>
    <property type="evidence" value="ECO:0007669"/>
    <property type="project" value="TreeGrafter"/>
</dbReference>
<dbReference type="PANTHER" id="PTHR32060:SF30">
    <property type="entry name" value="CARBOXY-TERMINAL PROCESSING PROTEASE CTPA"/>
    <property type="match status" value="1"/>
</dbReference>
<dbReference type="OrthoDB" id="9812068at2"/>
<dbReference type="GO" id="GO:0008236">
    <property type="term" value="F:serine-type peptidase activity"/>
    <property type="evidence" value="ECO:0007669"/>
    <property type="project" value="UniProtKB-KW"/>
</dbReference>
<protein>
    <submittedName>
        <fullName evidence="7">Carboxyl-terminal processing protease</fullName>
    </submittedName>
</protein>
<sequence>MNKNNLPIYLAIAVVFGVLIGTFLNGGNSGLTITGGSAKEQKIKRLINFIQHDYVDSVDTDELLDGAIAEMLGKLDPHSVYIPKENLQAVTENMQGNFVGIGVQFRMINDSITVIQPIKGGPSIKVGIKAGDRILIANKDTLYGKNLQNSQILKILKGKPNTKVEVQIYRKTNDSLFNVVINRGKVNIKSVDVAYMLNDSIGYIKLDRFAQNTYQEFKTSLDKLLSKGMTDLVLDLRGNGGGFIHIANSIIDEFLEDNKLMVFTKNNKGNIIESYATEKGAFEKGGLYVLIDENSASASEIVAGALQDNDKGIIIGRRSFGKGLVQEEMDLGDGSAVRLTTARYYTPTGRSIQKPYSGQKEEDETIDPFDTNDIIDYDHDIEDRYRSGELFNKDSIKTIDSLRYTTPKGKIVYGGGGIVPDVFVPIDTTSYIPAFYFRQLNDFAFTHVDENRKTLSKLSVEDYIKNFDEDHTISDKFLSKLKDYNPSQRTKEQLRKYLKTSIARELFNDEGLYRVNQPDDKMLEKVFELEKQ</sequence>
<feature type="domain" description="PDZ" evidence="6">
    <location>
        <begin position="87"/>
        <end position="157"/>
    </location>
</feature>
<evidence type="ECO:0000313" key="8">
    <source>
        <dbReference type="Proteomes" id="UP000323136"/>
    </source>
</evidence>
<dbReference type="Proteomes" id="UP000323136">
    <property type="component" value="Unassembled WGS sequence"/>
</dbReference>
<evidence type="ECO:0000259" key="6">
    <source>
        <dbReference type="PROSITE" id="PS50106"/>
    </source>
</evidence>
<dbReference type="Pfam" id="PF22694">
    <property type="entry name" value="CtpB_N-like"/>
    <property type="match status" value="1"/>
</dbReference>
<keyword evidence="8" id="KW-1185">Reference proteome</keyword>
<dbReference type="InterPro" id="IPR055210">
    <property type="entry name" value="CtpA/B_N"/>
</dbReference>
<dbReference type="CDD" id="cd07560">
    <property type="entry name" value="Peptidase_S41_CPP"/>
    <property type="match status" value="1"/>
</dbReference>
<gene>
    <name evidence="7" type="ORF">C7447_101634</name>
</gene>
<keyword evidence="2 5" id="KW-0645">Protease</keyword>
<accession>A0A5S5DW25</accession>
<evidence type="ECO:0000256" key="5">
    <source>
        <dbReference type="RuleBase" id="RU004404"/>
    </source>
</evidence>
<keyword evidence="4 5" id="KW-0720">Serine protease</keyword>
<dbReference type="AlphaFoldDB" id="A0A5S5DW25"/>
<dbReference type="RefSeq" id="WP_148868713.1">
    <property type="nucleotide sequence ID" value="NZ_VNIA01000001.1"/>
</dbReference>
<dbReference type="GO" id="GO:0007165">
    <property type="term" value="P:signal transduction"/>
    <property type="evidence" value="ECO:0007669"/>
    <property type="project" value="TreeGrafter"/>
</dbReference>
<proteinExistence type="inferred from homology"/>
<dbReference type="SUPFAM" id="SSF52096">
    <property type="entry name" value="ClpP/crotonase"/>
    <property type="match status" value="1"/>
</dbReference>
<dbReference type="SMART" id="SM00228">
    <property type="entry name" value="PDZ"/>
    <property type="match status" value="1"/>
</dbReference>
<comment type="caution">
    <text evidence="7">The sequence shown here is derived from an EMBL/GenBank/DDBJ whole genome shotgun (WGS) entry which is preliminary data.</text>
</comment>
<dbReference type="InterPro" id="IPR004447">
    <property type="entry name" value="Peptidase_S41A"/>
</dbReference>
<dbReference type="SUPFAM" id="SSF50156">
    <property type="entry name" value="PDZ domain-like"/>
    <property type="match status" value="1"/>
</dbReference>
<evidence type="ECO:0000256" key="1">
    <source>
        <dbReference type="ARBA" id="ARBA00009179"/>
    </source>
</evidence>
<dbReference type="InterPro" id="IPR001478">
    <property type="entry name" value="PDZ"/>
</dbReference>
<dbReference type="InterPro" id="IPR036034">
    <property type="entry name" value="PDZ_sf"/>
</dbReference>
<name>A0A5S5DW25_9FLAO</name>
<evidence type="ECO:0000313" key="7">
    <source>
        <dbReference type="EMBL" id="TYQ00026.1"/>
    </source>
</evidence>
<evidence type="ECO:0000256" key="3">
    <source>
        <dbReference type="ARBA" id="ARBA00022801"/>
    </source>
</evidence>
<evidence type="ECO:0000256" key="2">
    <source>
        <dbReference type="ARBA" id="ARBA00022670"/>
    </source>
</evidence>
<dbReference type="InterPro" id="IPR029045">
    <property type="entry name" value="ClpP/crotonase-like_dom_sf"/>
</dbReference>
<evidence type="ECO:0000256" key="4">
    <source>
        <dbReference type="ARBA" id="ARBA00022825"/>
    </source>
</evidence>
<dbReference type="GO" id="GO:0030288">
    <property type="term" value="C:outer membrane-bounded periplasmic space"/>
    <property type="evidence" value="ECO:0007669"/>
    <property type="project" value="TreeGrafter"/>
</dbReference>
<dbReference type="NCBIfam" id="TIGR00225">
    <property type="entry name" value="prc"/>
    <property type="match status" value="1"/>
</dbReference>
<dbReference type="SMART" id="SM00245">
    <property type="entry name" value="TSPc"/>
    <property type="match status" value="1"/>
</dbReference>
<dbReference type="Gene3D" id="3.30.750.44">
    <property type="match status" value="1"/>
</dbReference>
<dbReference type="Gene3D" id="2.30.42.10">
    <property type="match status" value="1"/>
</dbReference>
<keyword evidence="3 5" id="KW-0378">Hydrolase</keyword>
<organism evidence="7 8">
    <name type="scientific">Tenacibaculum adriaticum</name>
    <dbReference type="NCBI Taxonomy" id="413713"/>
    <lineage>
        <taxon>Bacteria</taxon>
        <taxon>Pseudomonadati</taxon>
        <taxon>Bacteroidota</taxon>
        <taxon>Flavobacteriia</taxon>
        <taxon>Flavobacteriales</taxon>
        <taxon>Flavobacteriaceae</taxon>
        <taxon>Tenacibaculum</taxon>
    </lineage>
</organism>
<dbReference type="PANTHER" id="PTHR32060">
    <property type="entry name" value="TAIL-SPECIFIC PROTEASE"/>
    <property type="match status" value="1"/>
</dbReference>
<dbReference type="Gene3D" id="3.90.226.10">
    <property type="entry name" value="2-enoyl-CoA Hydratase, Chain A, domain 1"/>
    <property type="match status" value="1"/>
</dbReference>
<dbReference type="PROSITE" id="PS50106">
    <property type="entry name" value="PDZ"/>
    <property type="match status" value="1"/>
</dbReference>
<dbReference type="Pfam" id="PF03572">
    <property type="entry name" value="Peptidase_S41"/>
    <property type="match status" value="1"/>
</dbReference>
<dbReference type="EMBL" id="VNIA01000001">
    <property type="protein sequence ID" value="TYQ00026.1"/>
    <property type="molecule type" value="Genomic_DNA"/>
</dbReference>